<dbReference type="Gene3D" id="3.30.1490.20">
    <property type="entry name" value="ATP-grasp fold, A domain"/>
    <property type="match status" value="1"/>
</dbReference>
<dbReference type="InterPro" id="IPR026838">
    <property type="entry name" value="YheC/D"/>
</dbReference>
<evidence type="ECO:0000313" key="3">
    <source>
        <dbReference type="EMBL" id="MEC5425926.1"/>
    </source>
</evidence>
<evidence type="ECO:0000259" key="2">
    <source>
        <dbReference type="PROSITE" id="PS50975"/>
    </source>
</evidence>
<sequence length="405" mass="47394">MKIGIMTNFNRPTRLAELTAIICKYYDIEVIYLRPRDVNIEEDKVRGKVLVNNSWLSIETEIPPFIDIAPYCYKRKNQEITTYLRNKTFLSDNRDNVLSKQKLQDKLKSTVEFSDIVIPTQKIYSINDIIDFLDKYTKVVMKPTNGIRGRGVYVLEKKNECYYLGYQKESVTLTYKELEDFFQENIKDRGFILQKHISSRTVQGDPFDCRVHVEKNQDGEWTSAKNYIRIGIGQKVISNVNQGGGISELVPFLKSNFEDEWENIVKKINELSVTLPRKVEELRNTHIMSLGLDIGIDENGSLYLFEVNDGPATATLTSEVAVLRSSYYKYILENCINTSEKYSTDREVIKKDYLIIEKKLNDYMKKNYELENQLNYYKKKYLSIENSTSWFITKPVRWLGSFKKK</sequence>
<dbReference type="PROSITE" id="PS50975">
    <property type="entry name" value="ATP_GRASP"/>
    <property type="match status" value="1"/>
</dbReference>
<dbReference type="Gene3D" id="3.30.470.20">
    <property type="entry name" value="ATP-grasp fold, B domain"/>
    <property type="match status" value="1"/>
</dbReference>
<dbReference type="Proteomes" id="UP001335737">
    <property type="component" value="Unassembled WGS sequence"/>
</dbReference>
<reference evidence="3 4" key="1">
    <citation type="journal article" date="2024" name="Int. J. Syst. Evol. Microbiol.">
        <title>Virgibacillus tibetensis sp. nov., isolated from salt lake on the Tibetan Plateau of China.</title>
        <authorList>
            <person name="Phurbu D."/>
            <person name="Liu Z.-X."/>
            <person name="Wang R."/>
            <person name="Zheng Y.-Y."/>
            <person name="Liu H.-C."/>
            <person name="Zhou Y.-G."/>
            <person name="Yu Y.-J."/>
            <person name="Li A.-H."/>
        </authorList>
    </citation>
    <scope>NUCLEOTIDE SEQUENCE [LARGE SCALE GENOMIC DNA]</scope>
    <source>
        <strain evidence="3 4">C22-A2</strain>
    </source>
</reference>
<keyword evidence="1" id="KW-0547">Nucleotide-binding</keyword>
<dbReference type="InterPro" id="IPR013815">
    <property type="entry name" value="ATP_grasp_subdomain_1"/>
</dbReference>
<dbReference type="SUPFAM" id="SSF56059">
    <property type="entry name" value="Glutathione synthetase ATP-binding domain-like"/>
    <property type="match status" value="1"/>
</dbReference>
<dbReference type="Pfam" id="PF14398">
    <property type="entry name" value="ATPgrasp_YheCD"/>
    <property type="match status" value="1"/>
</dbReference>
<accession>A0ABU6KLF1</accession>
<dbReference type="RefSeq" id="WP_327609459.1">
    <property type="nucleotide sequence ID" value="NZ_JARZFX010000023.1"/>
</dbReference>
<gene>
    <name evidence="3" type="ORF">QGM71_20965</name>
</gene>
<dbReference type="InterPro" id="IPR011761">
    <property type="entry name" value="ATP-grasp"/>
</dbReference>
<proteinExistence type="predicted"/>
<organism evidence="3 4">
    <name type="scientific">Virgibacillus tibetensis</name>
    <dbReference type="NCBI Taxonomy" id="3042313"/>
    <lineage>
        <taxon>Bacteria</taxon>
        <taxon>Bacillati</taxon>
        <taxon>Bacillota</taxon>
        <taxon>Bacilli</taxon>
        <taxon>Bacillales</taxon>
        <taxon>Bacillaceae</taxon>
        <taxon>Virgibacillus</taxon>
    </lineage>
</organism>
<evidence type="ECO:0000313" key="4">
    <source>
        <dbReference type="Proteomes" id="UP001335737"/>
    </source>
</evidence>
<name>A0ABU6KLF1_9BACI</name>
<protein>
    <submittedName>
        <fullName evidence="3">YheC/YheD family protein</fullName>
    </submittedName>
</protein>
<dbReference type="EMBL" id="JARZFX010000023">
    <property type="protein sequence ID" value="MEC5425926.1"/>
    <property type="molecule type" value="Genomic_DNA"/>
</dbReference>
<evidence type="ECO:0000256" key="1">
    <source>
        <dbReference type="PROSITE-ProRule" id="PRU00409"/>
    </source>
</evidence>
<feature type="domain" description="ATP-grasp" evidence="2">
    <location>
        <begin position="110"/>
        <end position="336"/>
    </location>
</feature>
<keyword evidence="4" id="KW-1185">Reference proteome</keyword>
<comment type="caution">
    <text evidence="3">The sequence shown here is derived from an EMBL/GenBank/DDBJ whole genome shotgun (WGS) entry which is preliminary data.</text>
</comment>
<keyword evidence="1" id="KW-0067">ATP-binding</keyword>